<evidence type="ECO:0000313" key="3">
    <source>
        <dbReference type="Proteomes" id="UP000060630"/>
    </source>
</evidence>
<dbReference type="Pfam" id="PF00128">
    <property type="entry name" value="Alpha-amylase"/>
    <property type="match status" value="1"/>
</dbReference>
<gene>
    <name evidence="2" type="ORF">WL29_25415</name>
</gene>
<dbReference type="PANTHER" id="PTHR10357">
    <property type="entry name" value="ALPHA-AMYLASE FAMILY MEMBER"/>
    <property type="match status" value="1"/>
</dbReference>
<dbReference type="Gene3D" id="1.10.10.470">
    <property type="entry name" value="Maltooligosyl trehalose synthase, domain 4"/>
    <property type="match status" value="1"/>
</dbReference>
<dbReference type="Gene3D" id="3.20.20.80">
    <property type="entry name" value="Glycosidases"/>
    <property type="match status" value="2"/>
</dbReference>
<organism evidence="2 3">
    <name type="scientific">Burkholderia ubonensis</name>
    <dbReference type="NCBI Taxonomy" id="101571"/>
    <lineage>
        <taxon>Bacteria</taxon>
        <taxon>Pseudomonadati</taxon>
        <taxon>Pseudomonadota</taxon>
        <taxon>Betaproteobacteria</taxon>
        <taxon>Burkholderiales</taxon>
        <taxon>Burkholderiaceae</taxon>
        <taxon>Burkholderia</taxon>
        <taxon>Burkholderia cepacia complex</taxon>
    </lineage>
</organism>
<evidence type="ECO:0000259" key="1">
    <source>
        <dbReference type="SMART" id="SM00642"/>
    </source>
</evidence>
<proteinExistence type="predicted"/>
<dbReference type="Gene3D" id="1.10.150.200">
    <property type="entry name" value="Maltooligosyl trehalose synthase, domain 3"/>
    <property type="match status" value="1"/>
</dbReference>
<feature type="domain" description="Glycosyl hydrolase family 13 catalytic" evidence="1">
    <location>
        <begin position="5"/>
        <end position="424"/>
    </location>
</feature>
<dbReference type="InterPro" id="IPR012767">
    <property type="entry name" value="Trehalose_TreY"/>
</dbReference>
<dbReference type="GO" id="GO:0047470">
    <property type="term" value="F:(1,4)-alpha-D-glucan 1-alpha-D-glucosylmutase activity"/>
    <property type="evidence" value="ECO:0007669"/>
    <property type="project" value="TreeGrafter"/>
</dbReference>
<reference evidence="2 3" key="1">
    <citation type="submission" date="2015-11" db="EMBL/GenBank/DDBJ databases">
        <title>Expanding the genomic diversity of Burkholderia species for the development of highly accurate diagnostics.</title>
        <authorList>
            <person name="Sahl J."/>
            <person name="Keim P."/>
            <person name="Wagner D."/>
        </authorList>
    </citation>
    <scope>NUCLEOTIDE SEQUENCE [LARGE SCALE GENOMIC DNA]</scope>
    <source>
        <strain evidence="2 3">MSMB2087WGS</strain>
    </source>
</reference>
<dbReference type="AlphaFoldDB" id="A0A106Q9Q2"/>
<dbReference type="PANTHER" id="PTHR10357:SF216">
    <property type="entry name" value="MALTOOLIGOSYL TREHALOSE SYNTHASE-RELATED"/>
    <property type="match status" value="1"/>
</dbReference>
<evidence type="ECO:0000313" key="2">
    <source>
        <dbReference type="EMBL" id="KWA82975.1"/>
    </source>
</evidence>
<dbReference type="Gene3D" id="3.30.1590.10">
    <property type="entry name" value="Maltooligosyl trehalose synthase, domain 2"/>
    <property type="match status" value="1"/>
</dbReference>
<name>A0A106Q9Q2_9BURK</name>
<protein>
    <recommendedName>
        <fullName evidence="1">Glycosyl hydrolase family 13 catalytic domain-containing protein</fullName>
    </recommendedName>
</protein>
<dbReference type="GO" id="GO:0005992">
    <property type="term" value="P:trehalose biosynthetic process"/>
    <property type="evidence" value="ECO:0007669"/>
    <property type="project" value="TreeGrafter"/>
</dbReference>
<dbReference type="SUPFAM" id="SSF51445">
    <property type="entry name" value="(Trans)glycosidases"/>
    <property type="match status" value="1"/>
</dbReference>
<dbReference type="GO" id="GO:0030980">
    <property type="term" value="P:alpha-glucan catabolic process"/>
    <property type="evidence" value="ECO:0007669"/>
    <property type="project" value="TreeGrafter"/>
</dbReference>
<dbReference type="EMBL" id="LPHD01000061">
    <property type="protein sequence ID" value="KWA82975.1"/>
    <property type="molecule type" value="Genomic_DNA"/>
</dbReference>
<dbReference type="InterPro" id="IPR006047">
    <property type="entry name" value="GH13_cat_dom"/>
</dbReference>
<dbReference type="InterPro" id="IPR017853">
    <property type="entry name" value="GH"/>
</dbReference>
<dbReference type="Proteomes" id="UP000060630">
    <property type="component" value="Unassembled WGS sequence"/>
</dbReference>
<dbReference type="NCBIfam" id="TIGR02401">
    <property type="entry name" value="trehalose_TreY"/>
    <property type="match status" value="1"/>
</dbReference>
<sequence length="880" mass="94732">MTQPTATLRLQFHHGYPFSAAEAAIDYFAALGISHLYASPIFAAQPGSRHGYDVVDPNLVNPELGGETALRRLAARLHDKGMGLIVDIVPNHMGIGAANRWWQDVLTHGRASRYASFFDIDWASRALDARGKVLLPVLAEPLAVVLARGQLQLARGTDGEFEIDYAGQRFPLSPATRDAASSMRSADDWHALLERQHYRLAWWPLARDALNWRRFFDITTLAAVRVDDPAVFDASHALLIRLFGDGLIDGVRIDHVDGLADPGAYCRRLVRALRRAGRRQPYVLVEKILMRGETLDPAWGTDGTTGYDFMNDVAAVLHDDTGAEALAGIWRDHAGDARDLATHVVAARAQLLDETFGSEVARLMTILGDIAGREPSGCDASPAAIERCVRALARHFPVYRAYPCAGPRSATDAAAFAAALPRARAELHPLDRPVLAQLDRWLGADAPGRRRRLREAQIRFAQVTAPLAAKSVEDTVGYRWARALSRNEVGADLATLGISVAAFHAANAARGAAFPRTMLTTATHDHKRGEDVRARLAVLSEVPERFAATVSRWFDDNARHRATLASGPAPSPADELMLYQTLIGAWPAAWLAEPARDAAAPAGIDAFGERIAAWQLKAIREAKLRTSWLAPDDAYETGCRRFVAAILHAPAFVAGLGEFVRGIAAAGALNGLVQTFLRMTSPGVPDLYQGCEFWDESLVDPDNRRPVDFAARQAALAPMSDASRAAGLDELAHWHDGRIKLRLIRDVLAIRRAHAACFDGGAYMPLPVTGAAANHAIAFARCAGDGTGGAVVAVASRLAARWLQAGAAPCIAPHHWRDTAILLARPAASASSAAALPAMPGQPAAWRDALTSSVHVPSEGALALRDVLHTLPVALLVPAG</sequence>
<accession>A0A106Q9Q2</accession>
<dbReference type="SMART" id="SM00642">
    <property type="entry name" value="Aamy"/>
    <property type="match status" value="1"/>
</dbReference>
<dbReference type="InterPro" id="IPR013797">
    <property type="entry name" value="Maltooligo_trehalose_synth_4"/>
</dbReference>
<comment type="caution">
    <text evidence="2">The sequence shown here is derived from an EMBL/GenBank/DDBJ whole genome shotgun (WGS) entry which is preliminary data.</text>
</comment>
<dbReference type="CDD" id="cd11336">
    <property type="entry name" value="AmyAc_MTSase"/>
    <property type="match status" value="1"/>
</dbReference>
<dbReference type="RefSeq" id="WP_060192794.1">
    <property type="nucleotide sequence ID" value="NZ_LPHD01000061.1"/>
</dbReference>